<keyword evidence="2" id="KW-1185">Reference proteome</keyword>
<proteinExistence type="predicted"/>
<dbReference type="RefSeq" id="XP_043035235.1">
    <property type="nucleotide sequence ID" value="XM_043181071.1"/>
</dbReference>
<evidence type="ECO:0000313" key="1">
    <source>
        <dbReference type="EMBL" id="KAG7441735.1"/>
    </source>
</evidence>
<dbReference type="AlphaFoldDB" id="A0A9P7VK03"/>
<dbReference type="GeneID" id="66103367"/>
<reference evidence="1" key="1">
    <citation type="submission" date="2020-11" db="EMBL/GenBank/DDBJ databases">
        <title>Adaptations for nitrogen fixation in a non-lichenized fungal sporocarp promotes dispersal by wood-feeding termites.</title>
        <authorList>
            <consortium name="DOE Joint Genome Institute"/>
            <person name="Koch R.A."/>
            <person name="Yoon G."/>
            <person name="Arayal U."/>
            <person name="Lail K."/>
            <person name="Amirebrahimi M."/>
            <person name="Labutti K."/>
            <person name="Lipzen A."/>
            <person name="Riley R."/>
            <person name="Barry K."/>
            <person name="Henrissat B."/>
            <person name="Grigoriev I.V."/>
            <person name="Herr J.R."/>
            <person name="Aime M.C."/>
        </authorList>
    </citation>
    <scope>NUCLEOTIDE SEQUENCE</scope>
    <source>
        <strain evidence="1">MCA 3950</strain>
    </source>
</reference>
<dbReference type="Proteomes" id="UP000812287">
    <property type="component" value="Unassembled WGS sequence"/>
</dbReference>
<name>A0A9P7VK03_9AGAR</name>
<organism evidence="1 2">
    <name type="scientific">Guyanagaster necrorhizus</name>
    <dbReference type="NCBI Taxonomy" id="856835"/>
    <lineage>
        <taxon>Eukaryota</taxon>
        <taxon>Fungi</taxon>
        <taxon>Dikarya</taxon>
        <taxon>Basidiomycota</taxon>
        <taxon>Agaricomycotina</taxon>
        <taxon>Agaricomycetes</taxon>
        <taxon>Agaricomycetidae</taxon>
        <taxon>Agaricales</taxon>
        <taxon>Marasmiineae</taxon>
        <taxon>Physalacriaceae</taxon>
        <taxon>Guyanagaster</taxon>
    </lineage>
</organism>
<evidence type="ECO:0000313" key="2">
    <source>
        <dbReference type="Proteomes" id="UP000812287"/>
    </source>
</evidence>
<gene>
    <name evidence="1" type="ORF">BT62DRAFT_472303</name>
</gene>
<accession>A0A9P7VK03</accession>
<dbReference type="EMBL" id="MU250557">
    <property type="protein sequence ID" value="KAG7441735.1"/>
    <property type="molecule type" value="Genomic_DNA"/>
</dbReference>
<comment type="caution">
    <text evidence="1">The sequence shown here is derived from an EMBL/GenBank/DDBJ whole genome shotgun (WGS) entry which is preliminary data.</text>
</comment>
<protein>
    <submittedName>
        <fullName evidence="1">Uncharacterized protein</fullName>
    </submittedName>
</protein>
<sequence length="126" mass="14171">MAPRITWYCYLSLWTHEPVTDQEHGLVVPLIQCSTGGICAYHGFIHPIGFFFLTCRVAFIKGQATDSIRLMYPGTGNSRSSRDYETSGLALQLNDLQIQLHPALAGSQILWETTFSQVMHCHTLLE</sequence>